<accession>A0A699ZDM1</accession>
<proteinExistence type="predicted"/>
<gene>
    <name evidence="1" type="ORF">HaLaN_17869</name>
</gene>
<reference evidence="1 2" key="1">
    <citation type="submission" date="2020-02" db="EMBL/GenBank/DDBJ databases">
        <title>Draft genome sequence of Haematococcus lacustris strain NIES-144.</title>
        <authorList>
            <person name="Morimoto D."/>
            <person name="Nakagawa S."/>
            <person name="Yoshida T."/>
            <person name="Sawayama S."/>
        </authorList>
    </citation>
    <scope>NUCLEOTIDE SEQUENCE [LARGE SCALE GENOMIC DNA]</scope>
    <source>
        <strain evidence="1 2">NIES-144</strain>
    </source>
</reference>
<evidence type="ECO:0000313" key="2">
    <source>
        <dbReference type="Proteomes" id="UP000485058"/>
    </source>
</evidence>
<dbReference type="Proteomes" id="UP000485058">
    <property type="component" value="Unassembled WGS sequence"/>
</dbReference>
<dbReference type="AlphaFoldDB" id="A0A699ZDM1"/>
<sequence>MLAKLHRRACGLGRGIARCAQGTRTAPAVCVGTDQGFGLDVRQVVRDSRALVPPAVLRNLGLVQPSSRAAAGRCVGSSWQVCGQQLAGVWAAAGKCVGSSWQVCGQQLAGVWAAAGRCVGSSWQLAEGWAAAGRGVGSLAPSHPPRATMAGGMGYTVHAKHKPNVVPTWRALPASRVSPALAGLVGALLAHEYEDCIGKMQVQGTVSRVGTQGRTTSVQERVMHTRCVAVAGNLSTLVQGEVFTMGSP</sequence>
<organism evidence="1 2">
    <name type="scientific">Haematococcus lacustris</name>
    <name type="common">Green alga</name>
    <name type="synonym">Haematococcus pluvialis</name>
    <dbReference type="NCBI Taxonomy" id="44745"/>
    <lineage>
        <taxon>Eukaryota</taxon>
        <taxon>Viridiplantae</taxon>
        <taxon>Chlorophyta</taxon>
        <taxon>core chlorophytes</taxon>
        <taxon>Chlorophyceae</taxon>
        <taxon>CS clade</taxon>
        <taxon>Chlamydomonadales</taxon>
        <taxon>Haematococcaceae</taxon>
        <taxon>Haematococcus</taxon>
    </lineage>
</organism>
<name>A0A699ZDM1_HAELA</name>
<evidence type="ECO:0000313" key="1">
    <source>
        <dbReference type="EMBL" id="GFH20703.1"/>
    </source>
</evidence>
<comment type="caution">
    <text evidence="1">The sequence shown here is derived from an EMBL/GenBank/DDBJ whole genome shotgun (WGS) entry which is preliminary data.</text>
</comment>
<protein>
    <submittedName>
        <fullName evidence="1">Uncharacterized protein</fullName>
    </submittedName>
</protein>
<keyword evidence="2" id="KW-1185">Reference proteome</keyword>
<dbReference type="EMBL" id="BLLF01001683">
    <property type="protein sequence ID" value="GFH20703.1"/>
    <property type="molecule type" value="Genomic_DNA"/>
</dbReference>